<accession>A0A8S0V1E7</accession>
<sequence>MVEVKEEETASLRKCKSCWVHEHMKDHCLMKGEEYFFKVLDLGLKTQRREDSDSSSTSIPTRSMALHLHFDSSSSTSNSVDQIRNEKVDHLESLLLLNPQDSQAKLEWPRRMFNLKRYRMLRILTFERVEFHKRGLPCEMTWLIFLRYMSFKGCILRVLPSSIGSELKEDPMATLDKLPKLQVLILQDNAFVGEKMICIKSGFKKLNWLELLPFEFLRDVGGRGRIHAYAFHFRS</sequence>
<dbReference type="AlphaFoldDB" id="A0A8S0V1E7"/>
<dbReference type="Gene3D" id="3.80.10.10">
    <property type="entry name" value="Ribonuclease Inhibitor"/>
    <property type="match status" value="1"/>
</dbReference>
<dbReference type="EMBL" id="CACTIH010009093">
    <property type="protein sequence ID" value="CAA3023596.1"/>
    <property type="molecule type" value="Genomic_DNA"/>
</dbReference>
<keyword evidence="2" id="KW-1185">Reference proteome</keyword>
<protein>
    <submittedName>
        <fullName evidence="1">Uncharacterized protein</fullName>
    </submittedName>
</protein>
<reference evidence="1 2" key="1">
    <citation type="submission" date="2019-12" db="EMBL/GenBank/DDBJ databases">
        <authorList>
            <person name="Alioto T."/>
            <person name="Alioto T."/>
            <person name="Gomez Garrido J."/>
        </authorList>
    </citation>
    <scope>NUCLEOTIDE SEQUENCE [LARGE SCALE GENOMIC DNA]</scope>
</reference>
<gene>
    <name evidence="1" type="ORF">OLEA9_A103657</name>
</gene>
<comment type="caution">
    <text evidence="1">The sequence shown here is derived from an EMBL/GenBank/DDBJ whole genome shotgun (WGS) entry which is preliminary data.</text>
</comment>
<name>A0A8S0V1E7_OLEEU</name>
<dbReference type="SUPFAM" id="SSF52047">
    <property type="entry name" value="RNI-like"/>
    <property type="match status" value="1"/>
</dbReference>
<evidence type="ECO:0000313" key="1">
    <source>
        <dbReference type="EMBL" id="CAA3023596.1"/>
    </source>
</evidence>
<organism evidence="1 2">
    <name type="scientific">Olea europaea subsp. europaea</name>
    <dbReference type="NCBI Taxonomy" id="158383"/>
    <lineage>
        <taxon>Eukaryota</taxon>
        <taxon>Viridiplantae</taxon>
        <taxon>Streptophyta</taxon>
        <taxon>Embryophyta</taxon>
        <taxon>Tracheophyta</taxon>
        <taxon>Spermatophyta</taxon>
        <taxon>Magnoliopsida</taxon>
        <taxon>eudicotyledons</taxon>
        <taxon>Gunneridae</taxon>
        <taxon>Pentapetalae</taxon>
        <taxon>asterids</taxon>
        <taxon>lamiids</taxon>
        <taxon>Lamiales</taxon>
        <taxon>Oleaceae</taxon>
        <taxon>Oleeae</taxon>
        <taxon>Olea</taxon>
    </lineage>
</organism>
<dbReference type="InterPro" id="IPR032675">
    <property type="entry name" value="LRR_dom_sf"/>
</dbReference>
<dbReference type="Proteomes" id="UP000594638">
    <property type="component" value="Unassembled WGS sequence"/>
</dbReference>
<dbReference type="OrthoDB" id="911815at2759"/>
<evidence type="ECO:0000313" key="2">
    <source>
        <dbReference type="Proteomes" id="UP000594638"/>
    </source>
</evidence>
<proteinExistence type="predicted"/>
<dbReference type="Gramene" id="OE9A103657T1">
    <property type="protein sequence ID" value="OE9A103657C1"/>
    <property type="gene ID" value="OE9A103657"/>
</dbReference>